<feature type="transmembrane region" description="Helical" evidence="7">
    <location>
        <begin position="325"/>
        <end position="345"/>
    </location>
</feature>
<sequence>MFRRQQQQQQQSNNENSDEDDEFSSNTNLTSLSPPISPPKSSNNMLVKIGRFLNVSAIGVLSIVSVLLFIQLQAVSLQVASEQKQIDELKKTIEQSTSDIQVEVQEQKDLTVVNIAGTFTLLSCIVTMFHMTSHLKKMNQPFVQRKIMAILWMSPVYAITSFFSLLLPSAEGYLGIVKDFYESYVIYQFLSFLIAVLGRGERQIVVDKLAAHADHLKHPYKWLRCLFHPPPEESDEAKANAVLLECQFLAMQFVFFRPLTAIVSFVLESMRDGDAGGFSSPDFIIMMIENISVFLAFSGLLKFYHAVQDDLAWCQPFAKFLTIKGVVFMTFWQGLIISIIFHANTDDDKSDDDESNSGSSYSAKSIQHILICMEMLFFSAAHMCVFPAEEWEEGYQLKHGGGPTFAFDDFASDVNMIIDSGKRSRIARKERKNALDDAKQSPSFGTMDERNEKDGEISLVDSEVV</sequence>
<feature type="compositionally biased region" description="Low complexity" evidence="6">
    <location>
        <begin position="31"/>
        <end position="40"/>
    </location>
</feature>
<feature type="transmembrane region" description="Helical" evidence="7">
    <location>
        <begin position="52"/>
        <end position="72"/>
    </location>
</feature>
<feature type="compositionally biased region" description="Low complexity" evidence="6">
    <location>
        <begin position="1"/>
        <end position="15"/>
    </location>
</feature>
<dbReference type="EMBL" id="HBGZ01011813">
    <property type="protein sequence ID" value="CAD9595211.1"/>
    <property type="molecule type" value="Transcribed_RNA"/>
</dbReference>
<feature type="region of interest" description="Disordered" evidence="6">
    <location>
        <begin position="1"/>
        <end position="40"/>
    </location>
</feature>
<accession>A0A7S2L3V5</accession>
<feature type="transmembrane region" description="Helical" evidence="7">
    <location>
        <begin position="365"/>
        <end position="388"/>
    </location>
</feature>
<evidence type="ECO:0000256" key="3">
    <source>
        <dbReference type="ARBA" id="ARBA00022989"/>
    </source>
</evidence>
<name>A0A7S2L3V5_9STRA</name>
<reference evidence="8" key="1">
    <citation type="submission" date="2021-01" db="EMBL/GenBank/DDBJ databases">
        <authorList>
            <person name="Corre E."/>
            <person name="Pelletier E."/>
            <person name="Niang G."/>
            <person name="Scheremetjew M."/>
            <person name="Finn R."/>
            <person name="Kale V."/>
            <person name="Holt S."/>
            <person name="Cochrane G."/>
            <person name="Meng A."/>
            <person name="Brown T."/>
            <person name="Cohen L."/>
        </authorList>
    </citation>
    <scope>NUCLEOTIDE SEQUENCE</scope>
    <source>
        <strain evidence="8">SM1012Den-03</strain>
    </source>
</reference>
<dbReference type="Pfam" id="PF03619">
    <property type="entry name" value="Solute_trans_a"/>
    <property type="match status" value="1"/>
</dbReference>
<gene>
    <name evidence="8" type="ORF">SMAR0320_LOCUS8443</name>
</gene>
<feature type="compositionally biased region" description="Basic and acidic residues" evidence="6">
    <location>
        <begin position="447"/>
        <end position="456"/>
    </location>
</feature>
<evidence type="ECO:0000313" key="8">
    <source>
        <dbReference type="EMBL" id="CAD9595211.1"/>
    </source>
</evidence>
<dbReference type="SMART" id="SM01417">
    <property type="entry name" value="Solute_trans_a"/>
    <property type="match status" value="1"/>
</dbReference>
<organism evidence="8">
    <name type="scientific">Skeletonema marinoi</name>
    <dbReference type="NCBI Taxonomy" id="267567"/>
    <lineage>
        <taxon>Eukaryota</taxon>
        <taxon>Sar</taxon>
        <taxon>Stramenopiles</taxon>
        <taxon>Ochrophyta</taxon>
        <taxon>Bacillariophyta</taxon>
        <taxon>Coscinodiscophyceae</taxon>
        <taxon>Thalassiosirophycidae</taxon>
        <taxon>Thalassiosirales</taxon>
        <taxon>Skeletonemataceae</taxon>
        <taxon>Skeletonema</taxon>
        <taxon>Skeletonema marinoi-dohrnii complex</taxon>
    </lineage>
</organism>
<feature type="transmembrane region" description="Helical" evidence="7">
    <location>
        <begin position="180"/>
        <end position="198"/>
    </location>
</feature>
<keyword evidence="2 7" id="KW-0812">Transmembrane</keyword>
<feature type="region of interest" description="Disordered" evidence="6">
    <location>
        <begin position="430"/>
        <end position="465"/>
    </location>
</feature>
<keyword evidence="4 7" id="KW-0472">Membrane</keyword>
<evidence type="ECO:0000256" key="7">
    <source>
        <dbReference type="SAM" id="Phobius"/>
    </source>
</evidence>
<proteinExistence type="predicted"/>
<protein>
    <submittedName>
        <fullName evidence="8">Uncharacterized protein</fullName>
    </submittedName>
</protein>
<dbReference type="GO" id="GO:0016020">
    <property type="term" value="C:membrane"/>
    <property type="evidence" value="ECO:0007669"/>
    <property type="project" value="UniProtKB-SubCell"/>
</dbReference>
<dbReference type="AlphaFoldDB" id="A0A7S2L3V5"/>
<feature type="transmembrane region" description="Helical" evidence="7">
    <location>
        <begin position="248"/>
        <end position="267"/>
    </location>
</feature>
<evidence type="ECO:0000256" key="2">
    <source>
        <dbReference type="ARBA" id="ARBA00022692"/>
    </source>
</evidence>
<feature type="coiled-coil region" evidence="5">
    <location>
        <begin position="72"/>
        <end position="106"/>
    </location>
</feature>
<comment type="subcellular location">
    <subcellularLocation>
        <location evidence="1">Membrane</location>
        <topology evidence="1">Multi-pass membrane protein</topology>
    </subcellularLocation>
</comment>
<dbReference type="InterPro" id="IPR005178">
    <property type="entry name" value="Ostalpha/TMEM184C"/>
</dbReference>
<evidence type="ECO:0000256" key="1">
    <source>
        <dbReference type="ARBA" id="ARBA00004141"/>
    </source>
</evidence>
<evidence type="ECO:0000256" key="5">
    <source>
        <dbReference type="SAM" id="Coils"/>
    </source>
</evidence>
<feature type="transmembrane region" description="Helical" evidence="7">
    <location>
        <begin position="110"/>
        <end position="129"/>
    </location>
</feature>
<evidence type="ECO:0000256" key="4">
    <source>
        <dbReference type="ARBA" id="ARBA00023136"/>
    </source>
</evidence>
<feature type="transmembrane region" description="Helical" evidence="7">
    <location>
        <begin position="149"/>
        <end position="168"/>
    </location>
</feature>
<dbReference type="PANTHER" id="PTHR23423">
    <property type="entry name" value="ORGANIC SOLUTE TRANSPORTER-RELATED"/>
    <property type="match status" value="1"/>
</dbReference>
<feature type="transmembrane region" description="Helical" evidence="7">
    <location>
        <begin position="283"/>
        <end position="304"/>
    </location>
</feature>
<keyword evidence="3 7" id="KW-1133">Transmembrane helix</keyword>
<keyword evidence="5" id="KW-0175">Coiled coil</keyword>
<evidence type="ECO:0000256" key="6">
    <source>
        <dbReference type="SAM" id="MobiDB-lite"/>
    </source>
</evidence>